<accession>A0A9D2FYE9</accession>
<evidence type="ECO:0000313" key="2">
    <source>
        <dbReference type="Proteomes" id="UP000824055"/>
    </source>
</evidence>
<dbReference type="AlphaFoldDB" id="A0A9D2FYE9"/>
<reference evidence="1" key="1">
    <citation type="journal article" date="2021" name="PeerJ">
        <title>Extensive microbial diversity within the chicken gut microbiome revealed by metagenomics and culture.</title>
        <authorList>
            <person name="Gilroy R."/>
            <person name="Ravi A."/>
            <person name="Getino M."/>
            <person name="Pursley I."/>
            <person name="Horton D.L."/>
            <person name="Alikhan N.F."/>
            <person name="Baker D."/>
            <person name="Gharbi K."/>
            <person name="Hall N."/>
            <person name="Watson M."/>
            <person name="Adriaenssens E.M."/>
            <person name="Foster-Nyarko E."/>
            <person name="Jarju S."/>
            <person name="Secka A."/>
            <person name="Antonio M."/>
            <person name="Oren A."/>
            <person name="Chaudhuri R.R."/>
            <person name="La Ragione R."/>
            <person name="Hildebrand F."/>
            <person name="Pallen M.J."/>
        </authorList>
    </citation>
    <scope>NUCLEOTIDE SEQUENCE</scope>
    <source>
        <strain evidence="1">ChiHecec3B27-8219</strain>
    </source>
</reference>
<gene>
    <name evidence="1" type="ORF">H9966_07865</name>
</gene>
<comment type="caution">
    <text evidence="1">The sequence shown here is derived from an EMBL/GenBank/DDBJ whole genome shotgun (WGS) entry which is preliminary data.</text>
</comment>
<proteinExistence type="predicted"/>
<name>A0A9D2FYE9_9BACT</name>
<sequence>MRKSVYVIFILIVAGIVFTCARKSHVTRTDVLAEAIERDFMDSYTDSLLGYTITYPSFFERVPDSMMKGTAAVCFRYWNEELIELSAFVLPNRQGYSLAQGMDSIAALSHATRKRLGNDCFTISGPVYVDGGEMAGYVYYAKYVRHRKLWFVQRLVYPREYERVVRRLIARVNQWKVWEDGGADIAY</sequence>
<dbReference type="Proteomes" id="UP000824055">
    <property type="component" value="Unassembled WGS sequence"/>
</dbReference>
<evidence type="ECO:0000313" key="1">
    <source>
        <dbReference type="EMBL" id="HIZ69778.1"/>
    </source>
</evidence>
<protein>
    <submittedName>
        <fullName evidence="1">Uncharacterized protein</fullName>
    </submittedName>
</protein>
<organism evidence="1 2">
    <name type="scientific">Candidatus Prevotella avicola</name>
    <dbReference type="NCBI Taxonomy" id="2838738"/>
    <lineage>
        <taxon>Bacteria</taxon>
        <taxon>Pseudomonadati</taxon>
        <taxon>Bacteroidota</taxon>
        <taxon>Bacteroidia</taxon>
        <taxon>Bacteroidales</taxon>
        <taxon>Prevotellaceae</taxon>
        <taxon>Prevotella</taxon>
    </lineage>
</organism>
<reference evidence="1" key="2">
    <citation type="submission" date="2021-04" db="EMBL/GenBank/DDBJ databases">
        <authorList>
            <person name="Gilroy R."/>
        </authorList>
    </citation>
    <scope>NUCLEOTIDE SEQUENCE</scope>
    <source>
        <strain evidence="1">ChiHecec3B27-8219</strain>
    </source>
</reference>
<dbReference type="EMBL" id="DXBE01000057">
    <property type="protein sequence ID" value="HIZ69778.1"/>
    <property type="molecule type" value="Genomic_DNA"/>
</dbReference>